<dbReference type="Pfam" id="PF04857">
    <property type="entry name" value="CAF1"/>
    <property type="match status" value="1"/>
</dbReference>
<dbReference type="PANTHER" id="PTHR15092:SF22">
    <property type="entry name" value="POLY(A)-SPECIFIC RIBONUCLEASE PNLDC1"/>
    <property type="match status" value="1"/>
</dbReference>
<name>A0A0H5QJ21_9EUKA</name>
<dbReference type="InterPro" id="IPR012337">
    <property type="entry name" value="RNaseH-like_sf"/>
</dbReference>
<dbReference type="EMBL" id="HACM01001663">
    <property type="protein sequence ID" value="CRZ02105.1"/>
    <property type="molecule type" value="Transcribed_RNA"/>
</dbReference>
<sequence length="513" mass="57118">MVELIVDGHDIGEFRSWLRASDFIVLNGIFSGHGGPPGNSGMETPVAALCRLANVASRYQLLQLGICIVNRRDDDSLCVRPFTIDVFPADFKLSDRMLLTKSLFECDADHMKALSDSNFDFNRVFSNGMNWLSPLDEAAINENLKRKRTVKEASIDDKRSIKPNTQHDALFVKSVDTALRSYSVSSSASAAVNAGRSALNSIAVPDTLVTFSISPDGFFLINPGNAFLRRLLYQSIEAFPLLKSRKYATEDNRRPAVAILQCPQSNDPDLDPQQVLRRRLLQELDDVDSANATAIDFQVGLRYVVEEIVAAQKPIFGERLLEILLHFELILTGRLPDTFNDLKDNLSCRWSSVSCHDLSRDSIRAAALVYEPQFEKYSRPLATLEAGATALDLIRKIDLSRCYKDSVLCIPGSFALIDLNGGRDGFSEDVISVLVVEADLDQCTISGLNSLEILHRDTKAAMFRASDERQARAWVSRMIQDGRSAFMLVDRMQANKNAIISLTGPYKRPRESD</sequence>
<proteinExistence type="inferred from homology"/>
<organism evidence="2">
    <name type="scientific">Spongospora subterranea</name>
    <dbReference type="NCBI Taxonomy" id="70186"/>
    <lineage>
        <taxon>Eukaryota</taxon>
        <taxon>Sar</taxon>
        <taxon>Rhizaria</taxon>
        <taxon>Endomyxa</taxon>
        <taxon>Phytomyxea</taxon>
        <taxon>Plasmodiophorida</taxon>
        <taxon>Plasmodiophoridae</taxon>
        <taxon>Spongospora</taxon>
    </lineage>
</organism>
<dbReference type="AlphaFoldDB" id="A0A0H5QJ21"/>
<evidence type="ECO:0000313" key="2">
    <source>
        <dbReference type="EMBL" id="CRZ02105.1"/>
    </source>
</evidence>
<dbReference type="InterPro" id="IPR036397">
    <property type="entry name" value="RNaseH_sf"/>
</dbReference>
<dbReference type="SUPFAM" id="SSF53098">
    <property type="entry name" value="Ribonuclease H-like"/>
    <property type="match status" value="1"/>
</dbReference>
<dbReference type="InterPro" id="IPR006941">
    <property type="entry name" value="RNase_CAF1"/>
</dbReference>
<evidence type="ECO:0000256" key="1">
    <source>
        <dbReference type="ARBA" id="ARBA00008372"/>
    </source>
</evidence>
<protein>
    <submittedName>
        <fullName evidence="2">Uncharacterized protein</fullName>
    </submittedName>
</protein>
<dbReference type="Gene3D" id="3.30.420.10">
    <property type="entry name" value="Ribonuclease H-like superfamily/Ribonuclease H"/>
    <property type="match status" value="1"/>
</dbReference>
<dbReference type="PANTHER" id="PTHR15092">
    <property type="entry name" value="POLY A -SPECIFIC RIBONUCLEASE/TARGET OF EGR1, MEMBER 1"/>
    <property type="match status" value="1"/>
</dbReference>
<dbReference type="InterPro" id="IPR051181">
    <property type="entry name" value="CAF1_poly(A)_ribonucleases"/>
</dbReference>
<dbReference type="GO" id="GO:0000175">
    <property type="term" value="F:3'-5'-RNA exonuclease activity"/>
    <property type="evidence" value="ECO:0007669"/>
    <property type="project" value="TreeGrafter"/>
</dbReference>
<dbReference type="GO" id="GO:0003723">
    <property type="term" value="F:RNA binding"/>
    <property type="evidence" value="ECO:0007669"/>
    <property type="project" value="TreeGrafter"/>
</dbReference>
<accession>A0A0H5QJ21</accession>
<comment type="similarity">
    <text evidence="1">Belongs to the CAF1 family.</text>
</comment>
<reference evidence="2" key="1">
    <citation type="submission" date="2015-04" db="EMBL/GenBank/DDBJ databases">
        <title>The genome sequence of the plant pathogenic Rhizarian Plasmodiophora brassicae reveals insights in its biotrophic life cycle and the origin of chitin synthesis.</title>
        <authorList>
            <person name="Schwelm A."/>
            <person name="Fogelqvist J."/>
            <person name="Knaust A."/>
            <person name="Julke S."/>
            <person name="Lilja T."/>
            <person name="Dhandapani V."/>
            <person name="Bonilla-Rosso G."/>
            <person name="Karlsson M."/>
            <person name="Shevchenko A."/>
            <person name="Choi S.R."/>
            <person name="Kim H.G."/>
            <person name="Park J.Y."/>
            <person name="Lim Y.P."/>
            <person name="Ludwig-Muller J."/>
            <person name="Dixelius C."/>
        </authorList>
    </citation>
    <scope>NUCLEOTIDE SEQUENCE</scope>
    <source>
        <tissue evidence="2">Potato root galls</tissue>
    </source>
</reference>